<proteinExistence type="predicted"/>
<organism evidence="1 2">
    <name type="scientific">Erythroxylum novogranatense</name>
    <dbReference type="NCBI Taxonomy" id="1862640"/>
    <lineage>
        <taxon>Eukaryota</taxon>
        <taxon>Viridiplantae</taxon>
        <taxon>Streptophyta</taxon>
        <taxon>Embryophyta</taxon>
        <taxon>Tracheophyta</taxon>
        <taxon>Spermatophyta</taxon>
        <taxon>Magnoliopsida</taxon>
        <taxon>eudicotyledons</taxon>
        <taxon>Gunneridae</taxon>
        <taxon>Pentapetalae</taxon>
        <taxon>rosids</taxon>
        <taxon>fabids</taxon>
        <taxon>Malpighiales</taxon>
        <taxon>Erythroxylaceae</taxon>
        <taxon>Erythroxylum</taxon>
    </lineage>
</organism>
<evidence type="ECO:0000313" key="1">
    <source>
        <dbReference type="EMBL" id="KAJ8762981.1"/>
    </source>
</evidence>
<dbReference type="EMBL" id="JAIWQS010000006">
    <property type="protein sequence ID" value="KAJ8762981.1"/>
    <property type="molecule type" value="Genomic_DNA"/>
</dbReference>
<keyword evidence="2" id="KW-1185">Reference proteome</keyword>
<accession>A0AAV8T863</accession>
<dbReference type="Proteomes" id="UP001159364">
    <property type="component" value="Linkage Group LG06"/>
</dbReference>
<gene>
    <name evidence="1" type="ORF">K2173_023110</name>
</gene>
<evidence type="ECO:0000313" key="2">
    <source>
        <dbReference type="Proteomes" id="UP001159364"/>
    </source>
</evidence>
<comment type="caution">
    <text evidence="1">The sequence shown here is derived from an EMBL/GenBank/DDBJ whole genome shotgun (WGS) entry which is preliminary data.</text>
</comment>
<sequence length="96" mass="10501">MKTISFKHFQSLILSFPSFSLLPNTPESENPSTKSYGTLPLCELGAKQIRENKNIIGTTHYASCNTHLGIGSVQKSSSGVCFLPSLFPFTYILSVT</sequence>
<protein>
    <submittedName>
        <fullName evidence="1">Uncharacterized protein</fullName>
    </submittedName>
</protein>
<reference evidence="1 2" key="1">
    <citation type="submission" date="2021-09" db="EMBL/GenBank/DDBJ databases">
        <title>Genomic insights and catalytic innovation underlie evolution of tropane alkaloids biosynthesis.</title>
        <authorList>
            <person name="Wang Y.-J."/>
            <person name="Tian T."/>
            <person name="Huang J.-P."/>
            <person name="Huang S.-X."/>
        </authorList>
    </citation>
    <scope>NUCLEOTIDE SEQUENCE [LARGE SCALE GENOMIC DNA]</scope>
    <source>
        <strain evidence="1">KIB-2018</strain>
        <tissue evidence="1">Leaf</tissue>
    </source>
</reference>
<name>A0AAV8T863_9ROSI</name>
<dbReference type="AlphaFoldDB" id="A0AAV8T863"/>